<sequence>EITAHWCSTRDWAVKLECQAGINLAAYVHINTFIIWCTEEGHMVGGTPTDIQKGHKTTVTWERGNSLQHGLPRSHCPWLKIKAVWFAQNTSTVRLGQKYRASEQGRKT</sequence>
<protein>
    <submittedName>
        <fullName evidence="1">Uncharacterized protein</fullName>
    </submittedName>
</protein>
<name>A0ABV0TD13_9TELE</name>
<reference evidence="1 2" key="1">
    <citation type="submission" date="2021-06" db="EMBL/GenBank/DDBJ databases">
        <authorList>
            <person name="Palmer J.M."/>
        </authorList>
    </citation>
    <scope>NUCLEOTIDE SEQUENCE [LARGE SCALE GENOMIC DNA]</scope>
    <source>
        <strain evidence="2">if_2019</strain>
        <tissue evidence="1">Muscle</tissue>
    </source>
</reference>
<evidence type="ECO:0000313" key="2">
    <source>
        <dbReference type="Proteomes" id="UP001482620"/>
    </source>
</evidence>
<dbReference type="Proteomes" id="UP001482620">
    <property type="component" value="Unassembled WGS sequence"/>
</dbReference>
<evidence type="ECO:0000313" key="1">
    <source>
        <dbReference type="EMBL" id="MEQ2229568.1"/>
    </source>
</evidence>
<accession>A0ABV0TD13</accession>
<proteinExistence type="predicted"/>
<gene>
    <name evidence="1" type="ORF">ILYODFUR_020240</name>
</gene>
<feature type="non-terminal residue" evidence="1">
    <location>
        <position position="1"/>
    </location>
</feature>
<keyword evidence="2" id="KW-1185">Reference proteome</keyword>
<organism evidence="1 2">
    <name type="scientific">Ilyodon furcidens</name>
    <name type="common">goldbreast splitfin</name>
    <dbReference type="NCBI Taxonomy" id="33524"/>
    <lineage>
        <taxon>Eukaryota</taxon>
        <taxon>Metazoa</taxon>
        <taxon>Chordata</taxon>
        <taxon>Craniata</taxon>
        <taxon>Vertebrata</taxon>
        <taxon>Euteleostomi</taxon>
        <taxon>Actinopterygii</taxon>
        <taxon>Neopterygii</taxon>
        <taxon>Teleostei</taxon>
        <taxon>Neoteleostei</taxon>
        <taxon>Acanthomorphata</taxon>
        <taxon>Ovalentaria</taxon>
        <taxon>Atherinomorphae</taxon>
        <taxon>Cyprinodontiformes</taxon>
        <taxon>Goodeidae</taxon>
        <taxon>Ilyodon</taxon>
    </lineage>
</organism>
<dbReference type="EMBL" id="JAHRIQ010025244">
    <property type="protein sequence ID" value="MEQ2229568.1"/>
    <property type="molecule type" value="Genomic_DNA"/>
</dbReference>
<comment type="caution">
    <text evidence="1">The sequence shown here is derived from an EMBL/GenBank/DDBJ whole genome shotgun (WGS) entry which is preliminary data.</text>
</comment>